<dbReference type="SMART" id="SM00382">
    <property type="entry name" value="AAA"/>
    <property type="match status" value="1"/>
</dbReference>
<proteinExistence type="predicted"/>
<dbReference type="GO" id="GO:0005524">
    <property type="term" value="F:ATP binding"/>
    <property type="evidence" value="ECO:0007669"/>
    <property type="project" value="UniProtKB-KW"/>
</dbReference>
<evidence type="ECO:0000256" key="2">
    <source>
        <dbReference type="ARBA" id="ARBA00022840"/>
    </source>
</evidence>
<keyword evidence="1" id="KW-0547">Nucleotide-binding</keyword>
<gene>
    <name evidence="4" type="ORF">LKD48_15520</name>
</gene>
<evidence type="ECO:0000256" key="1">
    <source>
        <dbReference type="ARBA" id="ARBA00022741"/>
    </source>
</evidence>
<dbReference type="PRINTS" id="PR00300">
    <property type="entry name" value="CLPPROTEASEA"/>
</dbReference>
<dbReference type="AlphaFoldDB" id="A0AAE3E8E2"/>
<dbReference type="EMBL" id="JAJEQN010000062">
    <property type="protein sequence ID" value="MCC2223011.1"/>
    <property type="molecule type" value="Genomic_DNA"/>
</dbReference>
<dbReference type="PANTHER" id="PTHR11638:SF18">
    <property type="entry name" value="HEAT SHOCK PROTEIN 104"/>
    <property type="match status" value="1"/>
</dbReference>
<dbReference type="RefSeq" id="WP_227102466.1">
    <property type="nucleotide sequence ID" value="NZ_JAJEQN010000062.1"/>
</dbReference>
<dbReference type="GO" id="GO:0034605">
    <property type="term" value="P:cellular response to heat"/>
    <property type="evidence" value="ECO:0007669"/>
    <property type="project" value="TreeGrafter"/>
</dbReference>
<evidence type="ECO:0000259" key="3">
    <source>
        <dbReference type="SMART" id="SM00382"/>
    </source>
</evidence>
<keyword evidence="5" id="KW-1185">Reference proteome</keyword>
<dbReference type="InterPro" id="IPR001270">
    <property type="entry name" value="ClpA/B"/>
</dbReference>
<dbReference type="Proteomes" id="UP001198200">
    <property type="component" value="Unassembled WGS sequence"/>
</dbReference>
<feature type="domain" description="AAA+ ATPase" evidence="3">
    <location>
        <begin position="297"/>
        <end position="446"/>
    </location>
</feature>
<dbReference type="InterPro" id="IPR003593">
    <property type="entry name" value="AAA+_ATPase"/>
</dbReference>
<keyword evidence="2" id="KW-0067">ATP-binding</keyword>
<dbReference type="GO" id="GO:0005737">
    <property type="term" value="C:cytoplasm"/>
    <property type="evidence" value="ECO:0007669"/>
    <property type="project" value="TreeGrafter"/>
</dbReference>
<dbReference type="Pfam" id="PF07724">
    <property type="entry name" value="AAA_2"/>
    <property type="match status" value="1"/>
</dbReference>
<comment type="caution">
    <text evidence="4">The sequence shown here is derived from an EMBL/GenBank/DDBJ whole genome shotgun (WGS) entry which is preliminary data.</text>
</comment>
<accession>A0AAE3E8E2</accession>
<dbReference type="GO" id="GO:0016887">
    <property type="term" value="F:ATP hydrolysis activity"/>
    <property type="evidence" value="ECO:0007669"/>
    <property type="project" value="InterPro"/>
</dbReference>
<dbReference type="InterPro" id="IPR027417">
    <property type="entry name" value="P-loop_NTPase"/>
</dbReference>
<dbReference type="SUPFAM" id="SSF52540">
    <property type="entry name" value="P-loop containing nucleoside triphosphate hydrolases"/>
    <property type="match status" value="1"/>
</dbReference>
<dbReference type="InterPro" id="IPR003959">
    <property type="entry name" value="ATPase_AAA_core"/>
</dbReference>
<reference evidence="4 5" key="1">
    <citation type="submission" date="2021-10" db="EMBL/GenBank/DDBJ databases">
        <title>Anaerobic single-cell dispensing facilitates the cultivation of human gut bacteria.</title>
        <authorList>
            <person name="Afrizal A."/>
        </authorList>
    </citation>
    <scope>NUCLEOTIDE SEQUENCE [LARGE SCALE GENOMIC DNA]</scope>
    <source>
        <strain evidence="4 5">CLA-AA-H224</strain>
    </source>
</reference>
<sequence length="514" mass="59593">MDQHTLLTYRNLEELRKIQKEREVFTFMFAETKQMIDACPKVCIDISALVYYLQSNKSNIQPVYINFEGMTDGTIIIAKEIISESALELLPFLISDTKSYFQEEDKNSKREVLPHFKLYPRQNIYKYNNSTDLEYIIQYSVEHNIPIATFSRVNGELRKEFEQFNKTTEMALMDLTSVSYAIEDNKTLIYLLEQLLNSLPNIKVIVQTTQVDTLLKFFPLFFYGQEPVCKLIPDLVGLGEEKLEESKIAKVTDLDGPSFDNFMDTFNYNLIGHSYFKKRLRHTLKNFIYLNRAKEQKVFSIFLFGVSGIGKTEVARLIANGLQNNCYLAKISFQNYSSQDALNSLIGSPAGYVGCNHGELSEKIEKSKVGVLLCDEFEKTNRPVFSFFLELLEEGCFTDSLAREYDMDGYIIIFTSNLLSESEYKKTIPPELQTRFDLVCEFEEPTTEEKTAFLDLLLKKAKTKYAKEFAEIEITEDEKKQLYAFDYSSLSALRDIKRVFNNRLMDYFVRKGVL</sequence>
<dbReference type="PANTHER" id="PTHR11638">
    <property type="entry name" value="ATP-DEPENDENT CLP PROTEASE"/>
    <property type="match status" value="1"/>
</dbReference>
<dbReference type="Gene3D" id="3.40.50.300">
    <property type="entry name" value="P-loop containing nucleotide triphosphate hydrolases"/>
    <property type="match status" value="1"/>
</dbReference>
<evidence type="ECO:0000313" key="4">
    <source>
        <dbReference type="EMBL" id="MCC2223011.1"/>
    </source>
</evidence>
<dbReference type="InterPro" id="IPR050130">
    <property type="entry name" value="ClpA_ClpB"/>
</dbReference>
<name>A0AAE3E8E2_9FIRM</name>
<protein>
    <submittedName>
        <fullName evidence="4">AAA family ATPase</fullName>
    </submittedName>
</protein>
<organism evidence="4 5">
    <name type="scientific">Anthropogastromicrobium aceti</name>
    <dbReference type="NCBI Taxonomy" id="2981768"/>
    <lineage>
        <taxon>Bacteria</taxon>
        <taxon>Bacillati</taxon>
        <taxon>Bacillota</taxon>
        <taxon>Clostridia</taxon>
        <taxon>Lachnospirales</taxon>
        <taxon>Lachnospiraceae</taxon>
        <taxon>Anthropogastromicrobium</taxon>
    </lineage>
</organism>
<evidence type="ECO:0000313" key="5">
    <source>
        <dbReference type="Proteomes" id="UP001198200"/>
    </source>
</evidence>